<feature type="region of interest" description="Disordered" evidence="1">
    <location>
        <begin position="128"/>
        <end position="229"/>
    </location>
</feature>
<dbReference type="STRING" id="403673.A0A177WLC5"/>
<feature type="compositionally biased region" description="Polar residues" evidence="1">
    <location>
        <begin position="215"/>
        <end position="227"/>
    </location>
</feature>
<dbReference type="AlphaFoldDB" id="A0A177WLC5"/>
<accession>A0A177WLC5</accession>
<feature type="compositionally biased region" description="Basic and acidic residues" evidence="1">
    <location>
        <begin position="128"/>
        <end position="139"/>
    </location>
</feature>
<gene>
    <name evidence="3" type="ORF">BDEG_24317</name>
</gene>
<evidence type="ECO:0000256" key="1">
    <source>
        <dbReference type="SAM" id="MobiDB-lite"/>
    </source>
</evidence>
<protein>
    <recommendedName>
        <fullName evidence="2">DUF8032 domain-containing protein</fullName>
    </recommendedName>
</protein>
<evidence type="ECO:0000313" key="3">
    <source>
        <dbReference type="EMBL" id="OAJ40606.1"/>
    </source>
</evidence>
<sequence length="353" mass="40181">MAGSTASRNQRKRPLTIPNALETIQGVEWLTFTYTSRGMGTQYTIRIDIDSVDNDDLTSDFKVTNSVYPRANVPQDEYAGNRWQYESTVNEIGWRLAYLNFELIAKRGLLQRAVDSFRNRFPDMKSRRVARVEKHETTETAKGARRASRDPPVVTLPKKPPPALVEALLARPPSQPRNSTKPAIATEESDYDESLDQPARKRTRRSVKSEALPSSPASQSKSQTIPISTYSSKLTTPTLTTLMLETIRDNAPWRLEIRIDQSVMTSQPSAHFKEHYALYRHILPKNSNTATLKLGRELLCNDIAWRLAFLNPESLGRSRSLLQRAVDMYLELYGDARYRSRPALRMIQDSPQI</sequence>
<dbReference type="Proteomes" id="UP000077115">
    <property type="component" value="Unassembled WGS sequence"/>
</dbReference>
<dbReference type="OrthoDB" id="5599902at2759"/>
<name>A0A177WLC5_BATDL</name>
<feature type="domain" description="DUF8032" evidence="2">
    <location>
        <begin position="28"/>
        <end position="121"/>
    </location>
</feature>
<dbReference type="PANTHER" id="PTHR22949">
    <property type="entry name" value="WHITE COLLAR 2 PROTEIN WC2"/>
    <property type="match status" value="1"/>
</dbReference>
<dbReference type="InterPro" id="IPR058345">
    <property type="entry name" value="DUF8032"/>
</dbReference>
<dbReference type="eggNOG" id="ENOG502QY0U">
    <property type="taxonomic scope" value="Eukaryota"/>
</dbReference>
<dbReference type="Pfam" id="PF26087">
    <property type="entry name" value="DUF8032"/>
    <property type="match status" value="2"/>
</dbReference>
<organism evidence="3 4">
    <name type="scientific">Batrachochytrium dendrobatidis (strain JEL423)</name>
    <dbReference type="NCBI Taxonomy" id="403673"/>
    <lineage>
        <taxon>Eukaryota</taxon>
        <taxon>Fungi</taxon>
        <taxon>Fungi incertae sedis</taxon>
        <taxon>Chytridiomycota</taxon>
        <taxon>Chytridiomycota incertae sedis</taxon>
        <taxon>Chytridiomycetes</taxon>
        <taxon>Rhizophydiales</taxon>
        <taxon>Rhizophydiales incertae sedis</taxon>
        <taxon>Batrachochytrium</taxon>
    </lineage>
</organism>
<proteinExistence type="predicted"/>
<dbReference type="VEuPathDB" id="FungiDB:BDEG_24317"/>
<feature type="domain" description="DUF8032" evidence="2">
    <location>
        <begin position="243"/>
        <end position="329"/>
    </location>
</feature>
<reference evidence="3 4" key="1">
    <citation type="submission" date="2006-10" db="EMBL/GenBank/DDBJ databases">
        <title>The Genome Sequence of Batrachochytrium dendrobatidis JEL423.</title>
        <authorList>
            <consortium name="The Broad Institute Genome Sequencing Platform"/>
            <person name="Birren B."/>
            <person name="Lander E."/>
            <person name="Galagan J."/>
            <person name="Cuomo C."/>
            <person name="Devon K."/>
            <person name="Jaffe D."/>
            <person name="Butler J."/>
            <person name="Alvarez P."/>
            <person name="Gnerre S."/>
            <person name="Grabherr M."/>
            <person name="Kleber M."/>
            <person name="Mauceli E."/>
            <person name="Brockman W."/>
            <person name="Young S."/>
            <person name="LaButti K."/>
            <person name="Sykes S."/>
            <person name="DeCaprio D."/>
            <person name="Crawford M."/>
            <person name="Koehrsen M."/>
            <person name="Engels R."/>
            <person name="Montgomery P."/>
            <person name="Pearson M."/>
            <person name="Howarth C."/>
            <person name="Larson L."/>
            <person name="White J."/>
            <person name="O'Leary S."/>
            <person name="Kodira C."/>
            <person name="Zeng Q."/>
            <person name="Yandava C."/>
            <person name="Alvarado L."/>
            <person name="Longcore J."/>
            <person name="James T."/>
        </authorList>
    </citation>
    <scope>NUCLEOTIDE SEQUENCE [LARGE SCALE GENOMIC DNA]</scope>
    <source>
        <strain evidence="3 4">JEL423</strain>
    </source>
</reference>
<dbReference type="EMBL" id="DS022304">
    <property type="protein sequence ID" value="OAJ40606.1"/>
    <property type="molecule type" value="Genomic_DNA"/>
</dbReference>
<reference evidence="3 4" key="2">
    <citation type="submission" date="2016-05" db="EMBL/GenBank/DDBJ databases">
        <title>Lineage-specific infection strategies underlie the spectrum of fungal disease in amphibians.</title>
        <authorList>
            <person name="Cuomo C.A."/>
            <person name="Farrer R.A."/>
            <person name="James T."/>
            <person name="Longcore J."/>
            <person name="Birren B."/>
        </authorList>
    </citation>
    <scope>NUCLEOTIDE SEQUENCE [LARGE SCALE GENOMIC DNA]</scope>
    <source>
        <strain evidence="3 4">JEL423</strain>
    </source>
</reference>
<evidence type="ECO:0000313" key="4">
    <source>
        <dbReference type="Proteomes" id="UP000077115"/>
    </source>
</evidence>
<evidence type="ECO:0000259" key="2">
    <source>
        <dbReference type="Pfam" id="PF26087"/>
    </source>
</evidence>
<dbReference type="PANTHER" id="PTHR22949:SF0">
    <property type="entry name" value="RE27538P"/>
    <property type="match status" value="1"/>
</dbReference>